<name>K3W6A7_GLOUD</name>
<reference evidence="1" key="3">
    <citation type="submission" date="2015-02" db="UniProtKB">
        <authorList>
            <consortium name="EnsemblProtists"/>
        </authorList>
    </citation>
    <scope>IDENTIFICATION</scope>
    <source>
        <strain evidence="1">DAOM BR144</strain>
    </source>
</reference>
<dbReference type="AlphaFoldDB" id="K3W6A7"/>
<reference evidence="2" key="2">
    <citation type="submission" date="2010-04" db="EMBL/GenBank/DDBJ databases">
        <authorList>
            <person name="Buell R."/>
            <person name="Hamilton J."/>
            <person name="Hostetler J."/>
        </authorList>
    </citation>
    <scope>NUCLEOTIDE SEQUENCE [LARGE SCALE GENOMIC DNA]</scope>
    <source>
        <strain evidence="2">DAOM:BR144</strain>
    </source>
</reference>
<dbReference type="Proteomes" id="UP000019132">
    <property type="component" value="Unassembled WGS sequence"/>
</dbReference>
<accession>K3W6A7</accession>
<evidence type="ECO:0000313" key="2">
    <source>
        <dbReference type="Proteomes" id="UP000019132"/>
    </source>
</evidence>
<protein>
    <recommendedName>
        <fullName evidence="3">START domain-containing protein</fullName>
    </recommendedName>
</protein>
<dbReference type="InParanoid" id="K3W6A7"/>
<dbReference type="InterPro" id="IPR052727">
    <property type="entry name" value="Rab4/Rab5_effector"/>
</dbReference>
<dbReference type="EMBL" id="GL376636">
    <property type="status" value="NOT_ANNOTATED_CDS"/>
    <property type="molecule type" value="Genomic_DNA"/>
</dbReference>
<proteinExistence type="predicted"/>
<keyword evidence="2" id="KW-1185">Reference proteome</keyword>
<evidence type="ECO:0008006" key="3">
    <source>
        <dbReference type="Google" id="ProtNLM"/>
    </source>
</evidence>
<organism evidence="1 2">
    <name type="scientific">Globisporangium ultimum (strain ATCC 200006 / CBS 805.95 / DAOM BR144)</name>
    <name type="common">Pythium ultimum</name>
    <dbReference type="NCBI Taxonomy" id="431595"/>
    <lineage>
        <taxon>Eukaryota</taxon>
        <taxon>Sar</taxon>
        <taxon>Stramenopiles</taxon>
        <taxon>Oomycota</taxon>
        <taxon>Peronosporomycetes</taxon>
        <taxon>Pythiales</taxon>
        <taxon>Pythiaceae</taxon>
        <taxon>Globisporangium</taxon>
    </lineage>
</organism>
<dbReference type="OMA" id="YHERQAY"/>
<sequence length="239" mass="26656">MKFPLPPNALPPVTLSEDDEEALEAIAEIFVKKTMSQYLEHLTTHHGVVDETRWKQVKHRDGLRAYHERQAYRRDANNQADHDDATDGMLAMLTFGTVPGNLDDVMYGALNPTTEDMMLKSAYVDDGFVDWAVLASIIQPTPESPFRELSIKWAIKGHPFLIGTVRAANMVEVYVRGGLVRDNGAPISLVAATSAQVSMSVRKNAHCAEMKKLARVVDGSRTWSPNVTRTMCFPSLRYP</sequence>
<dbReference type="HOGENOM" id="CLU_015303_4_1_1"/>
<evidence type="ECO:0000313" key="1">
    <source>
        <dbReference type="EnsemblProtists" id="PYU1_T000498"/>
    </source>
</evidence>
<dbReference type="VEuPathDB" id="FungiDB:PYU1_G000498"/>
<dbReference type="EnsemblProtists" id="PYU1_T000498">
    <property type="protein sequence ID" value="PYU1_T000498"/>
    <property type="gene ID" value="PYU1_G000498"/>
</dbReference>
<dbReference type="PANTHER" id="PTHR13510:SF44">
    <property type="entry name" value="RABENOSYN-5"/>
    <property type="match status" value="1"/>
</dbReference>
<dbReference type="PANTHER" id="PTHR13510">
    <property type="entry name" value="FYVE-FINGER-CONTAINING RAB5 EFFECTOR PROTEIN RABENOSYN-5-RELATED"/>
    <property type="match status" value="1"/>
</dbReference>
<reference evidence="2" key="1">
    <citation type="journal article" date="2010" name="Genome Biol.">
        <title>Genome sequence of the necrotrophic plant pathogen Pythium ultimum reveals original pathogenicity mechanisms and effector repertoire.</title>
        <authorList>
            <person name="Levesque C.A."/>
            <person name="Brouwer H."/>
            <person name="Cano L."/>
            <person name="Hamilton J.P."/>
            <person name="Holt C."/>
            <person name="Huitema E."/>
            <person name="Raffaele S."/>
            <person name="Robideau G.P."/>
            <person name="Thines M."/>
            <person name="Win J."/>
            <person name="Zerillo M.M."/>
            <person name="Beakes G.W."/>
            <person name="Boore J.L."/>
            <person name="Busam D."/>
            <person name="Dumas B."/>
            <person name="Ferriera S."/>
            <person name="Fuerstenberg S.I."/>
            <person name="Gachon C.M."/>
            <person name="Gaulin E."/>
            <person name="Govers F."/>
            <person name="Grenville-Briggs L."/>
            <person name="Horner N."/>
            <person name="Hostetler J."/>
            <person name="Jiang R.H."/>
            <person name="Johnson J."/>
            <person name="Krajaejun T."/>
            <person name="Lin H."/>
            <person name="Meijer H.J."/>
            <person name="Moore B."/>
            <person name="Morris P."/>
            <person name="Phuntmart V."/>
            <person name="Puiu D."/>
            <person name="Shetty J."/>
            <person name="Stajich J.E."/>
            <person name="Tripathy S."/>
            <person name="Wawra S."/>
            <person name="van West P."/>
            <person name="Whitty B.R."/>
            <person name="Coutinho P.M."/>
            <person name="Henrissat B."/>
            <person name="Martin F."/>
            <person name="Thomas P.D."/>
            <person name="Tyler B.M."/>
            <person name="De Vries R.P."/>
            <person name="Kamoun S."/>
            <person name="Yandell M."/>
            <person name="Tisserat N."/>
            <person name="Buell C.R."/>
        </authorList>
    </citation>
    <scope>NUCLEOTIDE SEQUENCE</scope>
    <source>
        <strain evidence="2">DAOM:BR144</strain>
    </source>
</reference>